<evidence type="ECO:0000259" key="3">
    <source>
        <dbReference type="Pfam" id="PF01551"/>
    </source>
</evidence>
<dbReference type="Gene3D" id="2.70.70.10">
    <property type="entry name" value="Glucose Permease (Domain IIA)"/>
    <property type="match status" value="1"/>
</dbReference>
<dbReference type="AlphaFoldDB" id="A0A919UR23"/>
<feature type="signal peptide" evidence="2">
    <location>
        <begin position="1"/>
        <end position="19"/>
    </location>
</feature>
<dbReference type="InterPro" id="IPR011055">
    <property type="entry name" value="Dup_hybrid_motif"/>
</dbReference>
<evidence type="ECO:0000256" key="2">
    <source>
        <dbReference type="SAM" id="SignalP"/>
    </source>
</evidence>
<feature type="chain" id="PRO_5038690086" description="M23ase beta-sheet core domain-containing protein" evidence="2">
    <location>
        <begin position="20"/>
        <end position="171"/>
    </location>
</feature>
<sequence>MPIWTLVPALLTLCFQVSALAPDRPEAPPRWTWPLSNPQLIRGFDPPLHRWLAGHRGIDLRAHQGQSVMAAGTGVVTFAGEVGGFTAVAITHPGGLRTTYLPVEPAVRPGQPISTATPIGKITSHPVTHCPTTCLHWGLLRGDHYLNPLLLLGLGQVRLLPLNPTRRQVLP</sequence>
<evidence type="ECO:0000256" key="1">
    <source>
        <dbReference type="ARBA" id="ARBA00022729"/>
    </source>
</evidence>
<dbReference type="PANTHER" id="PTHR21666">
    <property type="entry name" value="PEPTIDASE-RELATED"/>
    <property type="match status" value="1"/>
</dbReference>
<keyword evidence="5" id="KW-1185">Reference proteome</keyword>
<evidence type="ECO:0000313" key="4">
    <source>
        <dbReference type="EMBL" id="GIH27542.1"/>
    </source>
</evidence>
<keyword evidence="1 2" id="KW-0732">Signal</keyword>
<dbReference type="EMBL" id="BOOA01000057">
    <property type="protein sequence ID" value="GIH27542.1"/>
    <property type="molecule type" value="Genomic_DNA"/>
</dbReference>
<feature type="domain" description="M23ase beta-sheet core" evidence="3">
    <location>
        <begin position="54"/>
        <end position="148"/>
    </location>
</feature>
<accession>A0A919UR23</accession>
<dbReference type="InterPro" id="IPR016047">
    <property type="entry name" value="M23ase_b-sheet_dom"/>
</dbReference>
<gene>
    <name evidence="4" type="ORF">Aph01nite_58520</name>
</gene>
<dbReference type="CDD" id="cd12797">
    <property type="entry name" value="M23_peptidase"/>
    <property type="match status" value="1"/>
</dbReference>
<proteinExistence type="predicted"/>
<organism evidence="4 5">
    <name type="scientific">Acrocarpospora phusangensis</name>
    <dbReference type="NCBI Taxonomy" id="1070424"/>
    <lineage>
        <taxon>Bacteria</taxon>
        <taxon>Bacillati</taxon>
        <taxon>Actinomycetota</taxon>
        <taxon>Actinomycetes</taxon>
        <taxon>Streptosporangiales</taxon>
        <taxon>Streptosporangiaceae</taxon>
        <taxon>Acrocarpospora</taxon>
    </lineage>
</organism>
<dbReference type="InterPro" id="IPR050570">
    <property type="entry name" value="Cell_wall_metabolism_enzyme"/>
</dbReference>
<comment type="caution">
    <text evidence="4">The sequence shown here is derived from an EMBL/GenBank/DDBJ whole genome shotgun (WGS) entry which is preliminary data.</text>
</comment>
<dbReference type="PANTHER" id="PTHR21666:SF289">
    <property type="entry name" value="L-ALA--D-GLU ENDOPEPTIDASE"/>
    <property type="match status" value="1"/>
</dbReference>
<name>A0A919UR23_9ACTN</name>
<dbReference type="Proteomes" id="UP000640052">
    <property type="component" value="Unassembled WGS sequence"/>
</dbReference>
<dbReference type="GO" id="GO:0004222">
    <property type="term" value="F:metalloendopeptidase activity"/>
    <property type="evidence" value="ECO:0007669"/>
    <property type="project" value="TreeGrafter"/>
</dbReference>
<dbReference type="Pfam" id="PF01551">
    <property type="entry name" value="Peptidase_M23"/>
    <property type="match status" value="1"/>
</dbReference>
<dbReference type="RefSeq" id="WP_204044192.1">
    <property type="nucleotide sequence ID" value="NZ_BOOA01000057.1"/>
</dbReference>
<evidence type="ECO:0000313" key="5">
    <source>
        <dbReference type="Proteomes" id="UP000640052"/>
    </source>
</evidence>
<protein>
    <recommendedName>
        <fullName evidence="3">M23ase beta-sheet core domain-containing protein</fullName>
    </recommendedName>
</protein>
<reference evidence="4" key="1">
    <citation type="submission" date="2021-01" db="EMBL/GenBank/DDBJ databases">
        <title>Whole genome shotgun sequence of Acrocarpospora phusangensis NBRC 108782.</title>
        <authorList>
            <person name="Komaki H."/>
            <person name="Tamura T."/>
        </authorList>
    </citation>
    <scope>NUCLEOTIDE SEQUENCE</scope>
    <source>
        <strain evidence="4">NBRC 108782</strain>
    </source>
</reference>
<dbReference type="SUPFAM" id="SSF51261">
    <property type="entry name" value="Duplicated hybrid motif"/>
    <property type="match status" value="1"/>
</dbReference>